<keyword evidence="9" id="KW-1185">Reference proteome</keyword>
<dbReference type="GO" id="GO:0006493">
    <property type="term" value="P:protein O-linked glycosylation"/>
    <property type="evidence" value="ECO:0007669"/>
    <property type="project" value="TreeGrafter"/>
</dbReference>
<dbReference type="Gene3D" id="3.90.550.10">
    <property type="entry name" value="Spore Coat Polysaccharide Biosynthesis Protein SpsA, Chain A"/>
    <property type="match status" value="1"/>
</dbReference>
<dbReference type="Gene3D" id="2.80.10.50">
    <property type="match status" value="1"/>
</dbReference>
<dbReference type="InterPro" id="IPR029044">
    <property type="entry name" value="Nucleotide-diphossugar_trans"/>
</dbReference>
<comment type="pathway">
    <text evidence="6">Protein modification; protein glycosylation.</text>
</comment>
<keyword evidence="3 6" id="KW-0333">Golgi apparatus</keyword>
<comment type="cofactor">
    <cofactor evidence="6">
        <name>Mn(2+)</name>
        <dbReference type="ChEBI" id="CHEBI:29035"/>
    </cofactor>
</comment>
<gene>
    <name evidence="8" type="ORF">CHIRRI_LOCUS5327</name>
</gene>
<dbReference type="EC" id="2.4.1.-" evidence="6"/>
<dbReference type="PANTHER" id="PTHR11675:SF134">
    <property type="entry name" value="N-ACETYLGALACTOSAMINYLTRANSFERASE 4-RELATED"/>
    <property type="match status" value="1"/>
</dbReference>
<evidence type="ECO:0000256" key="6">
    <source>
        <dbReference type="RuleBase" id="RU361242"/>
    </source>
</evidence>
<evidence type="ECO:0000256" key="5">
    <source>
        <dbReference type="ARBA" id="ARBA00023180"/>
    </source>
</evidence>
<dbReference type="EMBL" id="OU895878">
    <property type="protein sequence ID" value="CAG9802416.1"/>
    <property type="molecule type" value="Genomic_DNA"/>
</dbReference>
<evidence type="ECO:0000256" key="2">
    <source>
        <dbReference type="ARBA" id="ARBA00022734"/>
    </source>
</evidence>
<sequence length="620" mass="72453">MLIYLSGKIKKLDFISVALILSALFVSLTLIRSYFDTQISTLKTEVLLYSDAYGSLRKKIAKPRYPFATQYDKLDYHDYEFMEYEASRIGPGEQGKAYVLKDEAYIEKNKEIFQKFGFYGIASDHISVNRSLPDIRHEKCKRKQYLRQIPKVSIIIVYFDEYLSMMKRTLHSIFNRTPHKLIHEIILVNDNSTLDELYQPLVDYVTTNFGEIVKFRMSNERRGMIGSRLDGARFATGEVLVFIDAQVEVNVNWLPPLLEPIALNPKVITTPIIDSFRFDTFEYRKLDDGGRGIFNWDLQYRRFPRRPEDIRPDAPIPSPVMIGSVFAINRQFFWDVGAYDKQLKVSHGEQLEMSFKAHLCAHGVFECPCSRVAHSYRYKNYYKRFENGTDFAARNMKRIAEVWMDEYKEVVYKRNPSKYMSLDPGNLSRENIIKQGLHCKPFRYFVEYVAPELLERYPIIDPGYFAKGTIRSKANPKLCVEVSKNNIEDTVDVPITRKLILNKCDDSHVNPSFKQFFTLTWHRHIQHSIYDYCIQNSLTVVECHFLGGNQLWKFDLETHQIVNPISDAIKCLSIDITKQTLLMEDCVENDINQQWNWGEKNLTALHSWENFGVDLTSLKI</sequence>
<evidence type="ECO:0000313" key="8">
    <source>
        <dbReference type="EMBL" id="CAG9802416.1"/>
    </source>
</evidence>
<dbReference type="PROSITE" id="PS50231">
    <property type="entry name" value="RICIN_B_LECTIN"/>
    <property type="match status" value="1"/>
</dbReference>
<feature type="domain" description="Ricin B lectin" evidence="7">
    <location>
        <begin position="467"/>
        <end position="598"/>
    </location>
</feature>
<reference evidence="8" key="2">
    <citation type="submission" date="2022-10" db="EMBL/GenBank/DDBJ databases">
        <authorList>
            <consortium name="ENA_rothamsted_submissions"/>
            <consortium name="culmorum"/>
            <person name="King R."/>
        </authorList>
    </citation>
    <scope>NUCLEOTIDE SEQUENCE</scope>
</reference>
<dbReference type="GO" id="GO:0000139">
    <property type="term" value="C:Golgi membrane"/>
    <property type="evidence" value="ECO:0007669"/>
    <property type="project" value="UniProtKB-SubCell"/>
</dbReference>
<dbReference type="SUPFAM" id="SSF50370">
    <property type="entry name" value="Ricin B-like lectins"/>
    <property type="match status" value="1"/>
</dbReference>
<dbReference type="SUPFAM" id="SSF53448">
    <property type="entry name" value="Nucleotide-diphospho-sugar transferases"/>
    <property type="match status" value="1"/>
</dbReference>
<keyword evidence="6" id="KW-0812">Transmembrane</keyword>
<dbReference type="AlphaFoldDB" id="A0A9N9RRS9"/>
<dbReference type="Proteomes" id="UP001153620">
    <property type="component" value="Chromosome 2"/>
</dbReference>
<dbReference type="Pfam" id="PF00652">
    <property type="entry name" value="Ricin_B_lectin"/>
    <property type="match status" value="1"/>
</dbReference>
<proteinExistence type="inferred from homology"/>
<dbReference type="Pfam" id="PF00535">
    <property type="entry name" value="Glycos_transf_2"/>
    <property type="match status" value="1"/>
</dbReference>
<dbReference type="InterPro" id="IPR001173">
    <property type="entry name" value="Glyco_trans_2-like"/>
</dbReference>
<accession>A0A9N9RRS9</accession>
<keyword evidence="6" id="KW-0328">Glycosyltransferase</keyword>
<comment type="subcellular location">
    <subcellularLocation>
        <location evidence="1 6">Golgi apparatus membrane</location>
        <topology evidence="1 6">Single-pass type II membrane protein</topology>
    </subcellularLocation>
</comment>
<dbReference type="InterPro" id="IPR035992">
    <property type="entry name" value="Ricin_B-like_lectins"/>
</dbReference>
<evidence type="ECO:0000256" key="4">
    <source>
        <dbReference type="ARBA" id="ARBA00023157"/>
    </source>
</evidence>
<evidence type="ECO:0000259" key="7">
    <source>
        <dbReference type="SMART" id="SM00458"/>
    </source>
</evidence>
<keyword evidence="6" id="KW-0464">Manganese</keyword>
<comment type="similarity">
    <text evidence="6">Belongs to the glycosyltransferase 2 family. GalNAc-T subfamily.</text>
</comment>
<dbReference type="OrthoDB" id="7785970at2759"/>
<keyword evidence="5" id="KW-0325">Glycoprotein</keyword>
<keyword evidence="6" id="KW-0808">Transferase</keyword>
<keyword evidence="6" id="KW-1133">Transmembrane helix</keyword>
<name>A0A9N9RRS9_9DIPT</name>
<evidence type="ECO:0000256" key="3">
    <source>
        <dbReference type="ARBA" id="ARBA00023034"/>
    </source>
</evidence>
<organism evidence="8 9">
    <name type="scientific">Chironomus riparius</name>
    <dbReference type="NCBI Taxonomy" id="315576"/>
    <lineage>
        <taxon>Eukaryota</taxon>
        <taxon>Metazoa</taxon>
        <taxon>Ecdysozoa</taxon>
        <taxon>Arthropoda</taxon>
        <taxon>Hexapoda</taxon>
        <taxon>Insecta</taxon>
        <taxon>Pterygota</taxon>
        <taxon>Neoptera</taxon>
        <taxon>Endopterygota</taxon>
        <taxon>Diptera</taxon>
        <taxon>Nematocera</taxon>
        <taxon>Chironomoidea</taxon>
        <taxon>Chironomidae</taxon>
        <taxon>Chironominae</taxon>
        <taxon>Chironomus</taxon>
    </lineage>
</organism>
<keyword evidence="6" id="KW-0472">Membrane</keyword>
<dbReference type="SMART" id="SM00458">
    <property type="entry name" value="RICIN"/>
    <property type="match status" value="1"/>
</dbReference>
<keyword evidence="4 6" id="KW-1015">Disulfide bond</keyword>
<evidence type="ECO:0000313" key="9">
    <source>
        <dbReference type="Proteomes" id="UP001153620"/>
    </source>
</evidence>
<dbReference type="PANTHER" id="PTHR11675">
    <property type="entry name" value="N-ACETYLGALACTOSAMINYLTRANSFERASE"/>
    <property type="match status" value="1"/>
</dbReference>
<keyword evidence="2 6" id="KW-0430">Lectin</keyword>
<feature type="transmembrane region" description="Helical" evidence="6">
    <location>
        <begin position="12"/>
        <end position="35"/>
    </location>
</feature>
<reference evidence="8" key="1">
    <citation type="submission" date="2022-01" db="EMBL/GenBank/DDBJ databases">
        <authorList>
            <person name="King R."/>
        </authorList>
    </citation>
    <scope>NUCLEOTIDE SEQUENCE</scope>
</reference>
<dbReference type="GO" id="GO:0004653">
    <property type="term" value="F:polypeptide N-acetylgalactosaminyltransferase activity"/>
    <property type="evidence" value="ECO:0007669"/>
    <property type="project" value="TreeGrafter"/>
</dbReference>
<protein>
    <recommendedName>
        <fullName evidence="6">Polypeptide N-acetylgalactosaminyltransferase</fullName>
        <ecNumber evidence="6">2.4.1.-</ecNumber>
    </recommendedName>
    <alternativeName>
        <fullName evidence="6">Protein-UDP acetylgalactosaminyltransferase</fullName>
    </alternativeName>
</protein>
<evidence type="ECO:0000256" key="1">
    <source>
        <dbReference type="ARBA" id="ARBA00004323"/>
    </source>
</evidence>
<dbReference type="GO" id="GO:0030246">
    <property type="term" value="F:carbohydrate binding"/>
    <property type="evidence" value="ECO:0007669"/>
    <property type="project" value="UniProtKB-KW"/>
</dbReference>
<dbReference type="InterPro" id="IPR000772">
    <property type="entry name" value="Ricin_B_lectin"/>
</dbReference>